<reference evidence="6 7" key="1">
    <citation type="submission" date="2017-07" db="EMBL/GenBank/DDBJ databases">
        <title>Annotated genome sequence of Bacterioplanes sanyensis isolated from Red Sea.</title>
        <authorList>
            <person name="Rehman Z.U."/>
        </authorList>
    </citation>
    <scope>NUCLEOTIDE SEQUENCE [LARGE SCALE GENOMIC DNA]</scope>
    <source>
        <strain evidence="6 7">NV9</strain>
    </source>
</reference>
<dbReference type="RefSeq" id="WP_094060371.1">
    <property type="nucleotide sequence ID" value="NZ_CP022530.1"/>
</dbReference>
<evidence type="ECO:0000256" key="2">
    <source>
        <dbReference type="ARBA" id="ARBA00008571"/>
    </source>
</evidence>
<protein>
    <recommendedName>
        <fullName evidence="3">FAD assembly factor SdhE</fullName>
    </recommendedName>
</protein>
<dbReference type="GO" id="GO:0006105">
    <property type="term" value="P:succinate metabolic process"/>
    <property type="evidence" value="ECO:0007669"/>
    <property type="project" value="TreeGrafter"/>
</dbReference>
<dbReference type="Proteomes" id="UP000202440">
    <property type="component" value="Chromosome"/>
</dbReference>
<dbReference type="PANTHER" id="PTHR39585:SF1">
    <property type="entry name" value="FAD ASSEMBLY FACTOR SDHE"/>
    <property type="match status" value="1"/>
</dbReference>
<evidence type="ECO:0000313" key="7">
    <source>
        <dbReference type="Proteomes" id="UP000202440"/>
    </source>
</evidence>
<dbReference type="Gene3D" id="1.10.150.250">
    <property type="entry name" value="Flavinator of succinate dehydrogenase"/>
    <property type="match status" value="1"/>
</dbReference>
<comment type="similarity">
    <text evidence="2">Belongs to the SdhE FAD assembly factor family.</text>
</comment>
<keyword evidence="5" id="KW-0143">Chaperone</keyword>
<evidence type="ECO:0000313" key="6">
    <source>
        <dbReference type="EMBL" id="ASP39191.1"/>
    </source>
</evidence>
<evidence type="ECO:0000256" key="3">
    <source>
        <dbReference type="ARBA" id="ARBA00019418"/>
    </source>
</evidence>
<name>A0A222FLD5_9GAMM</name>
<accession>A0A222FLD5</accession>
<comment type="subcellular location">
    <subcellularLocation>
        <location evidence="1">Cytoplasm</location>
    </subcellularLocation>
</comment>
<keyword evidence="4" id="KW-0963">Cytoplasm</keyword>
<dbReference type="Pfam" id="PF03937">
    <property type="entry name" value="Sdh5"/>
    <property type="match status" value="1"/>
</dbReference>
<dbReference type="InterPro" id="IPR050531">
    <property type="entry name" value="SdhE_FAD_assembly_factor"/>
</dbReference>
<dbReference type="EMBL" id="CP022530">
    <property type="protein sequence ID" value="ASP39191.1"/>
    <property type="molecule type" value="Genomic_DNA"/>
</dbReference>
<dbReference type="OrthoDB" id="9180899at2"/>
<dbReference type="GO" id="GO:0005737">
    <property type="term" value="C:cytoplasm"/>
    <property type="evidence" value="ECO:0007669"/>
    <property type="project" value="UniProtKB-SubCell"/>
</dbReference>
<dbReference type="InterPro" id="IPR036714">
    <property type="entry name" value="SDH_sf"/>
</dbReference>
<dbReference type="KEGG" id="bsan:CHH28_11100"/>
<dbReference type="SUPFAM" id="SSF109910">
    <property type="entry name" value="YgfY-like"/>
    <property type="match status" value="1"/>
</dbReference>
<evidence type="ECO:0000256" key="5">
    <source>
        <dbReference type="ARBA" id="ARBA00023186"/>
    </source>
</evidence>
<keyword evidence="7" id="KW-1185">Reference proteome</keyword>
<dbReference type="PANTHER" id="PTHR39585">
    <property type="entry name" value="FAD ASSEMBLY FACTOR SDHE"/>
    <property type="match status" value="1"/>
</dbReference>
<sequence>MTESVEVKRLRWHSRRGMLELDVLLLPFVDHAYSDLSPERQQAYAQLLECEDSDLFAYFLERQIPADDALADIVEVVLAHARQA</sequence>
<evidence type="ECO:0000256" key="1">
    <source>
        <dbReference type="ARBA" id="ARBA00004496"/>
    </source>
</evidence>
<evidence type="ECO:0000256" key="4">
    <source>
        <dbReference type="ARBA" id="ARBA00022490"/>
    </source>
</evidence>
<organism evidence="6 7">
    <name type="scientific">Bacterioplanes sanyensis</name>
    <dbReference type="NCBI Taxonomy" id="1249553"/>
    <lineage>
        <taxon>Bacteria</taxon>
        <taxon>Pseudomonadati</taxon>
        <taxon>Pseudomonadota</taxon>
        <taxon>Gammaproteobacteria</taxon>
        <taxon>Oceanospirillales</taxon>
        <taxon>Oceanospirillaceae</taxon>
        <taxon>Bacterioplanes</taxon>
    </lineage>
</organism>
<dbReference type="AlphaFoldDB" id="A0A222FLD5"/>
<dbReference type="InterPro" id="IPR005631">
    <property type="entry name" value="SDH"/>
</dbReference>
<proteinExistence type="inferred from homology"/>
<gene>
    <name evidence="6" type="ORF">CHH28_11100</name>
</gene>